<gene>
    <name evidence="1" type="ORF">DPMN_189031</name>
</gene>
<evidence type="ECO:0000313" key="1">
    <source>
        <dbReference type="EMBL" id="KAH3754364.1"/>
    </source>
</evidence>
<reference evidence="1" key="1">
    <citation type="journal article" date="2019" name="bioRxiv">
        <title>The Genome of the Zebra Mussel, Dreissena polymorpha: A Resource for Invasive Species Research.</title>
        <authorList>
            <person name="McCartney M.A."/>
            <person name="Auch B."/>
            <person name="Kono T."/>
            <person name="Mallez S."/>
            <person name="Zhang Y."/>
            <person name="Obille A."/>
            <person name="Becker A."/>
            <person name="Abrahante J.E."/>
            <person name="Garbe J."/>
            <person name="Badalamenti J.P."/>
            <person name="Herman A."/>
            <person name="Mangelson H."/>
            <person name="Liachko I."/>
            <person name="Sullivan S."/>
            <person name="Sone E.D."/>
            <person name="Koren S."/>
            <person name="Silverstein K.A.T."/>
            <person name="Beckman K.B."/>
            <person name="Gohl D.M."/>
        </authorList>
    </citation>
    <scope>NUCLEOTIDE SEQUENCE</scope>
    <source>
        <strain evidence="1">Duluth1</strain>
        <tissue evidence="1">Whole animal</tissue>
    </source>
</reference>
<protein>
    <submittedName>
        <fullName evidence="1">Uncharacterized protein</fullName>
    </submittedName>
</protein>
<evidence type="ECO:0000313" key="2">
    <source>
        <dbReference type="Proteomes" id="UP000828390"/>
    </source>
</evidence>
<sequence length="100" mass="11206">MSPRYQSGLLQPPSRLSIVGPSRRIIMPMGSQLSTDFSQQQWNNMVAKQEAPQYNNRHRSLSGDNQQPTQFIKTPAQAHLVPRAFDVTLFTSIPVPCVAL</sequence>
<dbReference type="AlphaFoldDB" id="A0A9D4DRT5"/>
<dbReference type="EMBL" id="JAIWYP010000010">
    <property type="protein sequence ID" value="KAH3754364.1"/>
    <property type="molecule type" value="Genomic_DNA"/>
</dbReference>
<dbReference type="Proteomes" id="UP000828390">
    <property type="component" value="Unassembled WGS sequence"/>
</dbReference>
<keyword evidence="2" id="KW-1185">Reference proteome</keyword>
<proteinExistence type="predicted"/>
<reference evidence="1" key="2">
    <citation type="submission" date="2020-11" db="EMBL/GenBank/DDBJ databases">
        <authorList>
            <person name="McCartney M.A."/>
            <person name="Auch B."/>
            <person name="Kono T."/>
            <person name="Mallez S."/>
            <person name="Becker A."/>
            <person name="Gohl D.M."/>
            <person name="Silverstein K.A.T."/>
            <person name="Koren S."/>
            <person name="Bechman K.B."/>
            <person name="Herman A."/>
            <person name="Abrahante J.E."/>
            <person name="Garbe J."/>
        </authorList>
    </citation>
    <scope>NUCLEOTIDE SEQUENCE</scope>
    <source>
        <strain evidence="1">Duluth1</strain>
        <tissue evidence="1">Whole animal</tissue>
    </source>
</reference>
<accession>A0A9D4DRT5</accession>
<comment type="caution">
    <text evidence="1">The sequence shown here is derived from an EMBL/GenBank/DDBJ whole genome shotgun (WGS) entry which is preliminary data.</text>
</comment>
<organism evidence="1 2">
    <name type="scientific">Dreissena polymorpha</name>
    <name type="common">Zebra mussel</name>
    <name type="synonym">Mytilus polymorpha</name>
    <dbReference type="NCBI Taxonomy" id="45954"/>
    <lineage>
        <taxon>Eukaryota</taxon>
        <taxon>Metazoa</taxon>
        <taxon>Spiralia</taxon>
        <taxon>Lophotrochozoa</taxon>
        <taxon>Mollusca</taxon>
        <taxon>Bivalvia</taxon>
        <taxon>Autobranchia</taxon>
        <taxon>Heteroconchia</taxon>
        <taxon>Euheterodonta</taxon>
        <taxon>Imparidentia</taxon>
        <taxon>Neoheterodontei</taxon>
        <taxon>Myida</taxon>
        <taxon>Dreissenoidea</taxon>
        <taxon>Dreissenidae</taxon>
        <taxon>Dreissena</taxon>
    </lineage>
</organism>
<name>A0A9D4DRT5_DREPO</name>